<dbReference type="SUPFAM" id="SSF51905">
    <property type="entry name" value="FAD/NAD(P)-binding domain"/>
    <property type="match status" value="1"/>
</dbReference>
<dbReference type="RefSeq" id="WP_127005041.1">
    <property type="nucleotide sequence ID" value="NZ_CP034346.1"/>
</dbReference>
<dbReference type="PANTHER" id="PTHR43734:SF7">
    <property type="entry name" value="4,4'-DIAPONEUROSPORENE OXYGENASE"/>
    <property type="match status" value="1"/>
</dbReference>
<evidence type="ECO:0000256" key="7">
    <source>
        <dbReference type="ARBA" id="ARBA00041900"/>
    </source>
</evidence>
<evidence type="ECO:0000259" key="11">
    <source>
        <dbReference type="Pfam" id="PF01593"/>
    </source>
</evidence>
<evidence type="ECO:0000256" key="10">
    <source>
        <dbReference type="RuleBase" id="RU362075"/>
    </source>
</evidence>
<dbReference type="Gene3D" id="3.50.50.60">
    <property type="entry name" value="FAD/NAD(P)-binding domain"/>
    <property type="match status" value="2"/>
</dbReference>
<evidence type="ECO:0000256" key="6">
    <source>
        <dbReference type="ARBA" id="ARBA00039159"/>
    </source>
</evidence>
<keyword evidence="2 10" id="KW-0125">Carotenoid biosynthesis</keyword>
<keyword evidence="13" id="KW-1185">Reference proteome</keyword>
<comment type="pathway">
    <text evidence="4">Carotenoid biosynthesis; staphyloxanthin biosynthesis; staphyloxanthin from farnesyl diphosphate: step 3/5.</text>
</comment>
<keyword evidence="3 10" id="KW-0560">Oxidoreductase</keyword>
<dbReference type="GO" id="GO:0016491">
    <property type="term" value="F:oxidoreductase activity"/>
    <property type="evidence" value="ECO:0007669"/>
    <property type="project" value="UniProtKB-KW"/>
</dbReference>
<evidence type="ECO:0000256" key="9">
    <source>
        <dbReference type="ARBA" id="ARBA00048532"/>
    </source>
</evidence>
<dbReference type="PROSITE" id="PS51257">
    <property type="entry name" value="PROKAR_LIPOPROTEIN"/>
    <property type="match status" value="1"/>
</dbReference>
<dbReference type="Proteomes" id="UP000270678">
    <property type="component" value="Chromosome"/>
</dbReference>
<evidence type="ECO:0000313" key="12">
    <source>
        <dbReference type="EMBL" id="AZS18484.1"/>
    </source>
</evidence>
<dbReference type="Pfam" id="PF01593">
    <property type="entry name" value="Amino_oxidase"/>
    <property type="match status" value="1"/>
</dbReference>
<comment type="catalytic activity">
    <reaction evidence="9">
        <text>all-trans-4,4'-diaponeurosporene + 2 AH2 + 2 O2 = 4,4'-diaponeurosporenal + 2 A + 3 H2O</text>
        <dbReference type="Rhea" id="RHEA:56104"/>
        <dbReference type="ChEBI" id="CHEBI:13193"/>
        <dbReference type="ChEBI" id="CHEBI:15377"/>
        <dbReference type="ChEBI" id="CHEBI:15379"/>
        <dbReference type="ChEBI" id="CHEBI:17499"/>
        <dbReference type="ChEBI" id="CHEBI:62743"/>
        <dbReference type="ChEBI" id="CHEBI:79065"/>
    </reaction>
</comment>
<evidence type="ECO:0000256" key="8">
    <source>
        <dbReference type="ARBA" id="ARBA00042619"/>
    </source>
</evidence>
<dbReference type="GO" id="GO:0016117">
    <property type="term" value="P:carotenoid biosynthetic process"/>
    <property type="evidence" value="ECO:0007669"/>
    <property type="project" value="UniProtKB-KW"/>
</dbReference>
<dbReference type="OrthoDB" id="9814556at2"/>
<dbReference type="InterPro" id="IPR014105">
    <property type="entry name" value="Carotenoid/retinoid_OxRdtase"/>
</dbReference>
<sequence length="496" mass="55332">MSAKGKVLIVGSGFGGLACAIGLAGRGYQVTILERKEHVGGKLQRIAIDGYRFDCGPNTIELPYVFRNVFRSVGRRMEDYVTLIPLEPRSRSIFTDGSVVDMTGDVEAMQHQIDTYSPVDALHYPAFLQESRMMFQSIKGRLMNQLPIGHREKWNFSVVMELLSVVPLFRRSLNRELRHFFTHPNSLALFGRYAARVGSSPFLAPSLYGMMHSCEVDHGTYSIRGGTYALVEALRILAEELGVEIKTGVEARQIHVQGGRARGVETSEGYYEAPLIVINGDLLSTTQQLLSEKLRPSLNDRRIASMEPSLSAFVQLAGVPSLYDRLLHHTVFFSDRYEQEFTEIFNQRRPPSKPSVYICNSSYSEKGAAPEGHSNLFIMTYAPYLSDAWDWEEQRDKYAENVLSTLRGYGLQGIHKSHVLQTYAPDQLARNTGAYRGGMYGLATHSLRQILRRPSNRSNDVGGLWYVGGSTYPGGGVPYVALSGHLVAGYIAHEMG</sequence>
<proteinExistence type="inferred from homology"/>
<accession>A0A3Q9IDZ0</accession>
<organism evidence="12 13">
    <name type="scientific">Paenibacillus lutimineralis</name>
    <dbReference type="NCBI Taxonomy" id="2707005"/>
    <lineage>
        <taxon>Bacteria</taxon>
        <taxon>Bacillati</taxon>
        <taxon>Bacillota</taxon>
        <taxon>Bacilli</taxon>
        <taxon>Bacillales</taxon>
        <taxon>Paenibacillaceae</taxon>
        <taxon>Paenibacillus</taxon>
    </lineage>
</organism>
<evidence type="ECO:0000256" key="3">
    <source>
        <dbReference type="ARBA" id="ARBA00023002"/>
    </source>
</evidence>
<gene>
    <name evidence="12" type="primary">crtI</name>
    <name evidence="12" type="ORF">EI981_26715</name>
</gene>
<evidence type="ECO:0000313" key="13">
    <source>
        <dbReference type="Proteomes" id="UP000270678"/>
    </source>
</evidence>
<comment type="cofactor">
    <cofactor evidence="1">
        <name>FAD</name>
        <dbReference type="ChEBI" id="CHEBI:57692"/>
    </cofactor>
</comment>
<dbReference type="KEGG" id="plut:EI981_26715"/>
<protein>
    <recommendedName>
        <fullName evidence="6">4,4'-diaponeurosporene oxygenase</fullName>
    </recommendedName>
    <alternativeName>
        <fullName evidence="7">4,4'-diaponeurosporene oxidase</fullName>
    </alternativeName>
    <alternativeName>
        <fullName evidence="8">Carotenoid oxidase</fullName>
    </alternativeName>
</protein>
<dbReference type="PANTHER" id="PTHR43734">
    <property type="entry name" value="PHYTOENE DESATURASE"/>
    <property type="match status" value="1"/>
</dbReference>
<reference evidence="13" key="1">
    <citation type="submission" date="2018-12" db="EMBL/GenBank/DDBJ databases">
        <title>Complete genome sequence of Paenibacillus sp. MBLB1234.</title>
        <authorList>
            <person name="Nam Y.-D."/>
            <person name="Kang J."/>
            <person name="Chung W.-H."/>
            <person name="Park Y.S."/>
        </authorList>
    </citation>
    <scope>NUCLEOTIDE SEQUENCE [LARGE SCALE GENOMIC DNA]</scope>
    <source>
        <strain evidence="13">MBLB1234</strain>
    </source>
</reference>
<evidence type="ECO:0000256" key="1">
    <source>
        <dbReference type="ARBA" id="ARBA00001974"/>
    </source>
</evidence>
<feature type="domain" description="Amine oxidase" evidence="11">
    <location>
        <begin position="15"/>
        <end position="491"/>
    </location>
</feature>
<dbReference type="InterPro" id="IPR002937">
    <property type="entry name" value="Amino_oxidase"/>
</dbReference>
<dbReference type="NCBIfam" id="TIGR02734">
    <property type="entry name" value="crtI_fam"/>
    <property type="match status" value="1"/>
</dbReference>
<evidence type="ECO:0000256" key="2">
    <source>
        <dbReference type="ARBA" id="ARBA00022746"/>
    </source>
</evidence>
<dbReference type="AlphaFoldDB" id="A0A3Q9IDZ0"/>
<evidence type="ECO:0000256" key="5">
    <source>
        <dbReference type="ARBA" id="ARBA00038194"/>
    </source>
</evidence>
<dbReference type="EMBL" id="CP034346">
    <property type="protein sequence ID" value="AZS18484.1"/>
    <property type="molecule type" value="Genomic_DNA"/>
</dbReference>
<evidence type="ECO:0000256" key="4">
    <source>
        <dbReference type="ARBA" id="ARBA00037901"/>
    </source>
</evidence>
<name>A0A3Q9IDZ0_9BACL</name>
<dbReference type="InterPro" id="IPR036188">
    <property type="entry name" value="FAD/NAD-bd_sf"/>
</dbReference>
<comment type="similarity">
    <text evidence="5">Belongs to the carotenoid/retinoid oxidoreductase family. CrtP subfamily.</text>
</comment>